<proteinExistence type="inferred from homology"/>
<gene>
    <name evidence="7" type="ORF">GE061_014655</name>
</gene>
<dbReference type="AlphaFoldDB" id="A0A8S9XIT8"/>
<feature type="transmembrane region" description="Helical" evidence="6">
    <location>
        <begin position="138"/>
        <end position="157"/>
    </location>
</feature>
<dbReference type="InterPro" id="IPR038330">
    <property type="entry name" value="TspO/MBR-related_sf"/>
</dbReference>
<dbReference type="EMBL" id="WIXP02000006">
    <property type="protein sequence ID" value="KAF6208913.1"/>
    <property type="molecule type" value="Genomic_DNA"/>
</dbReference>
<evidence type="ECO:0008006" key="9">
    <source>
        <dbReference type="Google" id="ProtNLM"/>
    </source>
</evidence>
<evidence type="ECO:0000256" key="4">
    <source>
        <dbReference type="ARBA" id="ARBA00022989"/>
    </source>
</evidence>
<dbReference type="Proteomes" id="UP000466442">
    <property type="component" value="Unassembled WGS sequence"/>
</dbReference>
<dbReference type="CDD" id="cd15904">
    <property type="entry name" value="TSPO_MBR"/>
    <property type="match status" value="1"/>
</dbReference>
<sequence length="162" mass="18769">MALIGKMTFTWLCLCFIIVPNLGGWFGGIAVSRNRAWYFKNVVHSPASPPNWLIGPIWTILYCLMGVASYLVWEERKWKSWIPLLVYLGQLLLNWGWPWLFFELRNLTMALVDLILLDITVAVCIVLFGIVRLMAGALLVPYMIWLIYASYLNFYAYSHTKV</sequence>
<dbReference type="InterPro" id="IPR004307">
    <property type="entry name" value="TspO_MBR"/>
</dbReference>
<dbReference type="GO" id="GO:0033013">
    <property type="term" value="P:tetrapyrrole metabolic process"/>
    <property type="evidence" value="ECO:0007669"/>
    <property type="project" value="UniProtKB-ARBA"/>
</dbReference>
<feature type="transmembrane region" description="Helical" evidence="6">
    <location>
        <begin position="52"/>
        <end position="72"/>
    </location>
</feature>
<dbReference type="OrthoDB" id="8841220at2759"/>
<reference evidence="7" key="1">
    <citation type="journal article" date="2021" name="Mol. Ecol. Resour.">
        <title>Apolygus lucorum genome provides insights into omnivorousness and mesophyll feeding.</title>
        <authorList>
            <person name="Liu Y."/>
            <person name="Liu H."/>
            <person name="Wang H."/>
            <person name="Huang T."/>
            <person name="Liu B."/>
            <person name="Yang B."/>
            <person name="Yin L."/>
            <person name="Li B."/>
            <person name="Zhang Y."/>
            <person name="Zhang S."/>
            <person name="Jiang F."/>
            <person name="Zhang X."/>
            <person name="Ren Y."/>
            <person name="Wang B."/>
            <person name="Wang S."/>
            <person name="Lu Y."/>
            <person name="Wu K."/>
            <person name="Fan W."/>
            <person name="Wang G."/>
        </authorList>
    </citation>
    <scope>NUCLEOTIDE SEQUENCE</scope>
    <source>
        <strain evidence="7">12Hb</strain>
    </source>
</reference>
<keyword evidence="5 6" id="KW-0472">Membrane</keyword>
<comment type="caution">
    <text evidence="7">The sequence shown here is derived from an EMBL/GenBank/DDBJ whole genome shotgun (WGS) entry which is preliminary data.</text>
</comment>
<comment type="subcellular location">
    <subcellularLocation>
        <location evidence="1">Membrane</location>
        <topology evidence="1">Multi-pass membrane protein</topology>
    </subcellularLocation>
</comment>
<comment type="similarity">
    <text evidence="2">Belongs to the TspO/BZRP family.</text>
</comment>
<evidence type="ECO:0000256" key="5">
    <source>
        <dbReference type="ARBA" id="ARBA00023136"/>
    </source>
</evidence>
<name>A0A8S9XIT8_APOLU</name>
<dbReference type="PANTHER" id="PTHR10057">
    <property type="entry name" value="PERIPHERAL-TYPE BENZODIAZEPINE RECEPTOR"/>
    <property type="match status" value="1"/>
</dbReference>
<dbReference type="GO" id="GO:0016020">
    <property type="term" value="C:membrane"/>
    <property type="evidence" value="ECO:0007669"/>
    <property type="project" value="UniProtKB-SubCell"/>
</dbReference>
<organism evidence="7 8">
    <name type="scientific">Apolygus lucorum</name>
    <name type="common">Small green plant bug</name>
    <name type="synonym">Lygocoris lucorum</name>
    <dbReference type="NCBI Taxonomy" id="248454"/>
    <lineage>
        <taxon>Eukaryota</taxon>
        <taxon>Metazoa</taxon>
        <taxon>Ecdysozoa</taxon>
        <taxon>Arthropoda</taxon>
        <taxon>Hexapoda</taxon>
        <taxon>Insecta</taxon>
        <taxon>Pterygota</taxon>
        <taxon>Neoptera</taxon>
        <taxon>Paraneoptera</taxon>
        <taxon>Hemiptera</taxon>
        <taxon>Heteroptera</taxon>
        <taxon>Panheteroptera</taxon>
        <taxon>Cimicomorpha</taxon>
        <taxon>Miridae</taxon>
        <taxon>Mirini</taxon>
        <taxon>Apolygus</taxon>
    </lineage>
</organism>
<keyword evidence="3 6" id="KW-0812">Transmembrane</keyword>
<evidence type="ECO:0000313" key="8">
    <source>
        <dbReference type="Proteomes" id="UP000466442"/>
    </source>
</evidence>
<evidence type="ECO:0000256" key="1">
    <source>
        <dbReference type="ARBA" id="ARBA00004141"/>
    </source>
</evidence>
<accession>A0A8S9XIT8</accession>
<evidence type="ECO:0000256" key="6">
    <source>
        <dbReference type="SAM" id="Phobius"/>
    </source>
</evidence>
<dbReference type="PANTHER" id="PTHR10057:SF0">
    <property type="entry name" value="TRANSLOCATOR PROTEIN"/>
    <property type="match status" value="1"/>
</dbReference>
<evidence type="ECO:0000256" key="3">
    <source>
        <dbReference type="ARBA" id="ARBA00022692"/>
    </source>
</evidence>
<dbReference type="Pfam" id="PF03073">
    <property type="entry name" value="TspO_MBR"/>
    <property type="match status" value="1"/>
</dbReference>
<feature type="transmembrane region" description="Helical" evidence="6">
    <location>
        <begin position="108"/>
        <end position="131"/>
    </location>
</feature>
<feature type="transmembrane region" description="Helical" evidence="6">
    <location>
        <begin position="9"/>
        <end position="32"/>
    </location>
</feature>
<dbReference type="FunFam" id="1.20.1260.100:FF:000001">
    <property type="entry name" value="translocator protein 2"/>
    <property type="match status" value="1"/>
</dbReference>
<evidence type="ECO:0000256" key="2">
    <source>
        <dbReference type="ARBA" id="ARBA00007524"/>
    </source>
</evidence>
<evidence type="ECO:0000313" key="7">
    <source>
        <dbReference type="EMBL" id="KAF6208913.1"/>
    </source>
</evidence>
<keyword evidence="4 6" id="KW-1133">Transmembrane helix</keyword>
<dbReference type="PIRSF" id="PIRSF005859">
    <property type="entry name" value="PBR"/>
    <property type="match status" value="1"/>
</dbReference>
<keyword evidence="8" id="KW-1185">Reference proteome</keyword>
<protein>
    <recommendedName>
        <fullName evidence="9">Translocator protein</fullName>
    </recommendedName>
</protein>
<feature type="transmembrane region" description="Helical" evidence="6">
    <location>
        <begin position="84"/>
        <end position="102"/>
    </location>
</feature>
<dbReference type="Gene3D" id="1.20.1260.100">
    <property type="entry name" value="TspO/MBR protein"/>
    <property type="match status" value="1"/>
</dbReference>